<dbReference type="AlphaFoldDB" id="A0A383CES6"/>
<evidence type="ECO:0000256" key="1">
    <source>
        <dbReference type="SAM" id="MobiDB-lite"/>
    </source>
</evidence>
<sequence>MGIEPYKDKGWMYEHYVKKRMNLADIAKRLDQSHNISISPQALYNWAKKFDLLKYKGKGRNLANTSMKRPKSKMQTEVEQMKRRRSADMAMRRKNRGMRKR</sequence>
<feature type="compositionally biased region" description="Basic residues" evidence="1">
    <location>
        <begin position="92"/>
        <end position="101"/>
    </location>
</feature>
<gene>
    <name evidence="2" type="ORF">METZ01_LOCUS483488</name>
</gene>
<organism evidence="2">
    <name type="scientific">marine metagenome</name>
    <dbReference type="NCBI Taxonomy" id="408172"/>
    <lineage>
        <taxon>unclassified sequences</taxon>
        <taxon>metagenomes</taxon>
        <taxon>ecological metagenomes</taxon>
    </lineage>
</organism>
<feature type="region of interest" description="Disordered" evidence="1">
    <location>
        <begin position="61"/>
        <end position="101"/>
    </location>
</feature>
<evidence type="ECO:0000313" key="2">
    <source>
        <dbReference type="EMBL" id="SVE30634.1"/>
    </source>
</evidence>
<protein>
    <submittedName>
        <fullName evidence="2">Uncharacterized protein</fullName>
    </submittedName>
</protein>
<proteinExistence type="predicted"/>
<accession>A0A383CES6</accession>
<name>A0A383CES6_9ZZZZ</name>
<reference evidence="2" key="1">
    <citation type="submission" date="2018-05" db="EMBL/GenBank/DDBJ databases">
        <authorList>
            <person name="Lanie J.A."/>
            <person name="Ng W.-L."/>
            <person name="Kazmierczak K.M."/>
            <person name="Andrzejewski T.M."/>
            <person name="Davidsen T.M."/>
            <person name="Wayne K.J."/>
            <person name="Tettelin H."/>
            <person name="Glass J.I."/>
            <person name="Rusch D."/>
            <person name="Podicherti R."/>
            <person name="Tsui H.-C.T."/>
            <person name="Winkler M.E."/>
        </authorList>
    </citation>
    <scope>NUCLEOTIDE SEQUENCE</scope>
</reference>
<feature type="compositionally biased region" description="Basic and acidic residues" evidence="1">
    <location>
        <begin position="74"/>
        <end position="91"/>
    </location>
</feature>
<feature type="compositionally biased region" description="Polar residues" evidence="1">
    <location>
        <begin position="62"/>
        <end position="73"/>
    </location>
</feature>
<dbReference type="EMBL" id="UINC01208206">
    <property type="protein sequence ID" value="SVE30634.1"/>
    <property type="molecule type" value="Genomic_DNA"/>
</dbReference>